<dbReference type="GO" id="GO:0043565">
    <property type="term" value="F:sequence-specific DNA binding"/>
    <property type="evidence" value="ECO:0007669"/>
    <property type="project" value="InterPro"/>
</dbReference>
<organism evidence="3 4">
    <name type="scientific">Candidatus Fimiplasma intestinipullorum</name>
    <dbReference type="NCBI Taxonomy" id="2840825"/>
    <lineage>
        <taxon>Bacteria</taxon>
        <taxon>Bacillati</taxon>
        <taxon>Bacillota</taxon>
        <taxon>Clostridia</taxon>
        <taxon>Eubacteriales</taxon>
        <taxon>Candidatus Fimiplasma</taxon>
    </lineage>
</organism>
<dbReference type="InterPro" id="IPR052057">
    <property type="entry name" value="IS150/IS1296_orfA-like"/>
</dbReference>
<evidence type="ECO:0000313" key="4">
    <source>
        <dbReference type="Proteomes" id="UP000824175"/>
    </source>
</evidence>
<gene>
    <name evidence="3" type="ORF">IAD15_06065</name>
</gene>
<evidence type="ECO:0000256" key="1">
    <source>
        <dbReference type="ARBA" id="ARBA00038232"/>
    </source>
</evidence>
<feature type="domain" description="Insertion element IS150 protein InsJ-like helix-turn-helix" evidence="2">
    <location>
        <begin position="43"/>
        <end position="87"/>
    </location>
</feature>
<protein>
    <submittedName>
        <fullName evidence="3">Helix-turn-helix domain-containing protein</fullName>
    </submittedName>
</protein>
<reference evidence="3" key="2">
    <citation type="journal article" date="2021" name="PeerJ">
        <title>Extensive microbial diversity within the chicken gut microbiome revealed by metagenomics and culture.</title>
        <authorList>
            <person name="Gilroy R."/>
            <person name="Ravi A."/>
            <person name="Getino M."/>
            <person name="Pursley I."/>
            <person name="Horton D.L."/>
            <person name="Alikhan N.F."/>
            <person name="Baker D."/>
            <person name="Gharbi K."/>
            <person name="Hall N."/>
            <person name="Watson M."/>
            <person name="Adriaenssens E.M."/>
            <person name="Foster-Nyarko E."/>
            <person name="Jarju S."/>
            <person name="Secka A."/>
            <person name="Antonio M."/>
            <person name="Oren A."/>
            <person name="Chaudhuri R.R."/>
            <person name="La Ragione R."/>
            <person name="Hildebrand F."/>
            <person name="Pallen M.J."/>
        </authorList>
    </citation>
    <scope>NUCLEOTIDE SEQUENCE</scope>
    <source>
        <strain evidence="3">CHK195-11698</strain>
    </source>
</reference>
<comment type="similarity">
    <text evidence="1">Belongs to the IS150/IS1296 orfA family.</text>
</comment>
<name>A0A9D1HQH0_9FIRM</name>
<evidence type="ECO:0000313" key="3">
    <source>
        <dbReference type="EMBL" id="HIU13619.1"/>
    </source>
</evidence>
<dbReference type="Pfam" id="PF13518">
    <property type="entry name" value="HTH_28"/>
    <property type="match status" value="1"/>
</dbReference>
<dbReference type="InterPro" id="IPR036388">
    <property type="entry name" value="WH-like_DNA-bd_sf"/>
</dbReference>
<reference evidence="3" key="1">
    <citation type="submission" date="2020-10" db="EMBL/GenBank/DDBJ databases">
        <authorList>
            <person name="Gilroy R."/>
        </authorList>
    </citation>
    <scope>NUCLEOTIDE SEQUENCE</scope>
    <source>
        <strain evidence="3">CHK195-11698</strain>
    </source>
</reference>
<dbReference type="PANTHER" id="PTHR33795:SF1">
    <property type="entry name" value="INSERTION ELEMENT IS150 PROTEIN INSJ"/>
    <property type="match status" value="1"/>
</dbReference>
<dbReference type="PANTHER" id="PTHR33795">
    <property type="entry name" value="INSERTION ELEMENT IS150 PROTEIN INSJ"/>
    <property type="match status" value="1"/>
</dbReference>
<evidence type="ECO:0000259" key="2">
    <source>
        <dbReference type="Pfam" id="PF13518"/>
    </source>
</evidence>
<dbReference type="Proteomes" id="UP000824175">
    <property type="component" value="Unassembled WGS sequence"/>
</dbReference>
<dbReference type="InterPro" id="IPR010921">
    <property type="entry name" value="Trp_repressor/repl_initiator"/>
</dbReference>
<proteinExistence type="inferred from homology"/>
<accession>A0A9D1HQH0</accession>
<comment type="caution">
    <text evidence="3">The sequence shown here is derived from an EMBL/GenBank/DDBJ whole genome shotgun (WGS) entry which is preliminary data.</text>
</comment>
<dbReference type="AlphaFoldDB" id="A0A9D1HQH0"/>
<dbReference type="SUPFAM" id="SSF48295">
    <property type="entry name" value="TrpR-like"/>
    <property type="match status" value="1"/>
</dbReference>
<dbReference type="Gene3D" id="1.10.10.10">
    <property type="entry name" value="Winged helix-like DNA-binding domain superfamily/Winged helix DNA-binding domain"/>
    <property type="match status" value="1"/>
</dbReference>
<dbReference type="InterPro" id="IPR055247">
    <property type="entry name" value="InsJ-like_HTH"/>
</dbReference>
<dbReference type="EMBL" id="DVMJ01000052">
    <property type="protein sequence ID" value="HIU13619.1"/>
    <property type="molecule type" value="Genomic_DNA"/>
</dbReference>
<sequence length="99" mass="11376">MEILAASVGVVDTTLMTWVHRYDLHGEEAFTVRSRNHSYTREFKKSIVQEYLDGYGSLRNIAAKYNISSGMLSGWVKRYNDPEGLKDYMPQGDVYTMKS</sequence>